<evidence type="ECO:0000313" key="4">
    <source>
        <dbReference type="Proteomes" id="UP000033491"/>
    </source>
</evidence>
<dbReference type="EMBL" id="JZCR01000006">
    <property type="protein sequence ID" value="KJW13582.1"/>
    <property type="molecule type" value="Genomic_DNA"/>
</dbReference>
<dbReference type="PATRIC" id="fig|216463.3.peg.2579"/>
<gene>
    <name evidence="3" type="ORF">VC81_03730</name>
    <name evidence="2" type="ORF">VC81_06385</name>
</gene>
<evidence type="ECO:0000256" key="1">
    <source>
        <dbReference type="SAM" id="MobiDB-lite"/>
    </source>
</evidence>
<feature type="compositionally biased region" description="Polar residues" evidence="1">
    <location>
        <begin position="23"/>
        <end position="36"/>
    </location>
</feature>
<sequence>MFGQLKAFAKMQREFSKMKESQTKFSKQSVSTTQPSKGGMVLRPQITYSPKYVIQGVSDPEAVRKTIAKQETQSQRDFEAKMNNLVMKLMSAE</sequence>
<name>A0A0F3RXP3_9LACO</name>
<dbReference type="AlphaFoldDB" id="A0A0F3RXP3"/>
<reference evidence="3 4" key="1">
    <citation type="submission" date="2015-03" db="EMBL/GenBank/DDBJ databases">
        <authorList>
            <person name="Zheng J."/>
            <person name="Ganezle M."/>
        </authorList>
    </citation>
    <scope>NUCLEOTIDE SEQUENCE [LARGE SCALE GENOMIC DNA]</scope>
    <source>
        <strain evidence="3 4">LP38</strain>
    </source>
</reference>
<organism evidence="3 4">
    <name type="scientific">Levilactobacillus spicheri</name>
    <dbReference type="NCBI Taxonomy" id="216463"/>
    <lineage>
        <taxon>Bacteria</taxon>
        <taxon>Bacillati</taxon>
        <taxon>Bacillota</taxon>
        <taxon>Bacilli</taxon>
        <taxon>Lactobacillales</taxon>
        <taxon>Lactobacillaceae</taxon>
        <taxon>Levilactobacillus</taxon>
    </lineage>
</organism>
<dbReference type="STRING" id="216463.VC81_03730"/>
<evidence type="ECO:0000313" key="2">
    <source>
        <dbReference type="EMBL" id="KJW12871.1"/>
    </source>
</evidence>
<protein>
    <submittedName>
        <fullName evidence="3">Uncharacterized protein</fullName>
    </submittedName>
</protein>
<proteinExistence type="predicted"/>
<evidence type="ECO:0000313" key="3">
    <source>
        <dbReference type="EMBL" id="KJW13582.1"/>
    </source>
</evidence>
<accession>A0A0F3RXP3</accession>
<dbReference type="Proteomes" id="UP000033491">
    <property type="component" value="Unassembled WGS sequence"/>
</dbReference>
<dbReference type="EMBL" id="JZCR01000014">
    <property type="protein sequence ID" value="KJW12871.1"/>
    <property type="molecule type" value="Genomic_DNA"/>
</dbReference>
<comment type="caution">
    <text evidence="3">The sequence shown here is derived from an EMBL/GenBank/DDBJ whole genome shotgun (WGS) entry which is preliminary data.</text>
</comment>
<feature type="region of interest" description="Disordered" evidence="1">
    <location>
        <begin position="18"/>
        <end position="41"/>
    </location>
</feature>